<protein>
    <submittedName>
        <fullName evidence="2">Uncharacterized protein</fullName>
    </submittedName>
</protein>
<evidence type="ECO:0000313" key="2">
    <source>
        <dbReference type="EMBL" id="KAD4888394.1"/>
    </source>
</evidence>
<feature type="compositionally biased region" description="Polar residues" evidence="1">
    <location>
        <begin position="46"/>
        <end position="55"/>
    </location>
</feature>
<evidence type="ECO:0000313" key="3">
    <source>
        <dbReference type="Proteomes" id="UP000326396"/>
    </source>
</evidence>
<reference evidence="2 3" key="1">
    <citation type="submission" date="2019-05" db="EMBL/GenBank/DDBJ databases">
        <title>Mikania micrantha, genome provides insights into the molecular mechanism of rapid growth.</title>
        <authorList>
            <person name="Liu B."/>
        </authorList>
    </citation>
    <scope>NUCLEOTIDE SEQUENCE [LARGE SCALE GENOMIC DNA]</scope>
    <source>
        <strain evidence="2">NLD-2019</strain>
        <tissue evidence="2">Leaf</tissue>
    </source>
</reference>
<gene>
    <name evidence="2" type="ORF">E3N88_20467</name>
</gene>
<keyword evidence="3" id="KW-1185">Reference proteome</keyword>
<evidence type="ECO:0000256" key="1">
    <source>
        <dbReference type="SAM" id="MobiDB-lite"/>
    </source>
</evidence>
<organism evidence="2 3">
    <name type="scientific">Mikania micrantha</name>
    <name type="common">bitter vine</name>
    <dbReference type="NCBI Taxonomy" id="192012"/>
    <lineage>
        <taxon>Eukaryota</taxon>
        <taxon>Viridiplantae</taxon>
        <taxon>Streptophyta</taxon>
        <taxon>Embryophyta</taxon>
        <taxon>Tracheophyta</taxon>
        <taxon>Spermatophyta</taxon>
        <taxon>Magnoliopsida</taxon>
        <taxon>eudicotyledons</taxon>
        <taxon>Gunneridae</taxon>
        <taxon>Pentapetalae</taxon>
        <taxon>asterids</taxon>
        <taxon>campanulids</taxon>
        <taxon>Asterales</taxon>
        <taxon>Asteraceae</taxon>
        <taxon>Asteroideae</taxon>
        <taxon>Heliantheae alliance</taxon>
        <taxon>Eupatorieae</taxon>
        <taxon>Mikania</taxon>
    </lineage>
</organism>
<accession>A0A5N6NHI4</accession>
<dbReference type="Proteomes" id="UP000326396">
    <property type="component" value="Linkage Group LG19"/>
</dbReference>
<dbReference type="AlphaFoldDB" id="A0A5N6NHI4"/>
<proteinExistence type="predicted"/>
<sequence length="100" mass="10579">MLTGGHNECNFDVNAGSAMTRGGKRKQSSFESFYMTMSCDPGHVTPTWTDTTSENLGVGGQMPKGGMDARGRPQGCDGGRKGHCQFVGVTVAVSRSKSNM</sequence>
<name>A0A5N6NHI4_9ASTR</name>
<feature type="region of interest" description="Disordered" evidence="1">
    <location>
        <begin position="44"/>
        <end position="79"/>
    </location>
</feature>
<dbReference type="EMBL" id="SZYD01000011">
    <property type="protein sequence ID" value="KAD4888394.1"/>
    <property type="molecule type" value="Genomic_DNA"/>
</dbReference>
<comment type="caution">
    <text evidence="2">The sequence shown here is derived from an EMBL/GenBank/DDBJ whole genome shotgun (WGS) entry which is preliminary data.</text>
</comment>